<gene>
    <name evidence="1" type="ORF">LTS18_014463</name>
</gene>
<accession>A0ACC3DVB1</accession>
<organism evidence="1 2">
    <name type="scientific">Coniosporium uncinatum</name>
    <dbReference type="NCBI Taxonomy" id="93489"/>
    <lineage>
        <taxon>Eukaryota</taxon>
        <taxon>Fungi</taxon>
        <taxon>Dikarya</taxon>
        <taxon>Ascomycota</taxon>
        <taxon>Pezizomycotina</taxon>
        <taxon>Dothideomycetes</taxon>
        <taxon>Dothideomycetes incertae sedis</taxon>
        <taxon>Coniosporium</taxon>
    </lineage>
</organism>
<reference evidence="1" key="1">
    <citation type="submission" date="2024-09" db="EMBL/GenBank/DDBJ databases">
        <title>Black Yeasts Isolated from many extreme environments.</title>
        <authorList>
            <person name="Coleine C."/>
            <person name="Stajich J.E."/>
            <person name="Selbmann L."/>
        </authorList>
    </citation>
    <scope>NUCLEOTIDE SEQUENCE</scope>
    <source>
        <strain evidence="1">CCFEE 5737</strain>
    </source>
</reference>
<proteinExistence type="predicted"/>
<sequence length="213" mass="21460">TAPVITPNSGPMATGRPITYTVTGAPGATVTAAGHPGSSSSGNNGPNIGAIVAGVVAGLLFLLACYLGFCIWVYRRQLALYKNHVQKAQAAAADPSRAEKQGFILPPSWKHSWSDRASSGRGSAAAVSGGARSGGQASGVTGGAASGSGRGSGSGSGSRTVVGSNGYHPLEHVETASVADSQSDAEDLLGGREPTFYGVLLNPRRSLRVINRD</sequence>
<name>A0ACC3DVB1_9PEZI</name>
<evidence type="ECO:0000313" key="2">
    <source>
        <dbReference type="Proteomes" id="UP001186974"/>
    </source>
</evidence>
<dbReference type="EMBL" id="JAWDJW010000464">
    <property type="protein sequence ID" value="KAK3080646.1"/>
    <property type="molecule type" value="Genomic_DNA"/>
</dbReference>
<feature type="non-terminal residue" evidence="1">
    <location>
        <position position="1"/>
    </location>
</feature>
<keyword evidence="2" id="KW-1185">Reference proteome</keyword>
<comment type="caution">
    <text evidence="1">The sequence shown here is derived from an EMBL/GenBank/DDBJ whole genome shotgun (WGS) entry which is preliminary data.</text>
</comment>
<evidence type="ECO:0000313" key="1">
    <source>
        <dbReference type="EMBL" id="KAK3080646.1"/>
    </source>
</evidence>
<protein>
    <submittedName>
        <fullName evidence="1">Uncharacterized protein</fullName>
    </submittedName>
</protein>
<dbReference type="Proteomes" id="UP001186974">
    <property type="component" value="Unassembled WGS sequence"/>
</dbReference>